<comment type="caution">
    <text evidence="1">The sequence shown here is derived from an EMBL/GenBank/DDBJ whole genome shotgun (WGS) entry which is preliminary data.</text>
</comment>
<feature type="non-terminal residue" evidence="1">
    <location>
        <position position="1"/>
    </location>
</feature>
<accession>A0AAV6H250</accession>
<organism evidence="1 2">
    <name type="scientific">Alosa alosa</name>
    <name type="common">allis shad</name>
    <dbReference type="NCBI Taxonomy" id="278164"/>
    <lineage>
        <taxon>Eukaryota</taxon>
        <taxon>Metazoa</taxon>
        <taxon>Chordata</taxon>
        <taxon>Craniata</taxon>
        <taxon>Vertebrata</taxon>
        <taxon>Euteleostomi</taxon>
        <taxon>Actinopterygii</taxon>
        <taxon>Neopterygii</taxon>
        <taxon>Teleostei</taxon>
        <taxon>Clupei</taxon>
        <taxon>Clupeiformes</taxon>
        <taxon>Clupeoidei</taxon>
        <taxon>Clupeidae</taxon>
        <taxon>Alosa</taxon>
    </lineage>
</organism>
<dbReference type="Proteomes" id="UP000823561">
    <property type="component" value="Chromosome 6"/>
</dbReference>
<sequence>SAGRAGRYSLSFLPVHDSRLRSALLDSVQHRTALFATITTCENAQQPRVGLLQDSLETVTVTRRPVTSHQVPLRGFFGRE</sequence>
<gene>
    <name evidence="1" type="ORF">AALO_G00084340</name>
</gene>
<protein>
    <submittedName>
        <fullName evidence="1">Uncharacterized protein</fullName>
    </submittedName>
</protein>
<evidence type="ECO:0000313" key="1">
    <source>
        <dbReference type="EMBL" id="KAG5280047.1"/>
    </source>
</evidence>
<proteinExistence type="predicted"/>
<evidence type="ECO:0000313" key="2">
    <source>
        <dbReference type="Proteomes" id="UP000823561"/>
    </source>
</evidence>
<dbReference type="EMBL" id="JADWDJ010000006">
    <property type="protein sequence ID" value="KAG5280047.1"/>
    <property type="molecule type" value="Genomic_DNA"/>
</dbReference>
<name>A0AAV6H250_9TELE</name>
<dbReference type="AlphaFoldDB" id="A0AAV6H250"/>
<keyword evidence="2" id="KW-1185">Reference proteome</keyword>
<reference evidence="1" key="1">
    <citation type="submission" date="2020-10" db="EMBL/GenBank/DDBJ databases">
        <title>Chromosome-scale genome assembly of the Allis shad, Alosa alosa.</title>
        <authorList>
            <person name="Margot Z."/>
            <person name="Christophe K."/>
            <person name="Cabau C."/>
            <person name="Louis A."/>
            <person name="Berthelot C."/>
            <person name="Parey E."/>
            <person name="Roest Crollius H."/>
            <person name="Montfort J."/>
            <person name="Robinson-Rechavi M."/>
            <person name="Bucao C."/>
            <person name="Bouchez O."/>
            <person name="Gislard M."/>
            <person name="Lluch J."/>
            <person name="Milhes M."/>
            <person name="Lampietro C."/>
            <person name="Lopez Roques C."/>
            <person name="Donnadieu C."/>
            <person name="Braasch I."/>
            <person name="Desvignes T."/>
            <person name="Postlethwait J."/>
            <person name="Bobe J."/>
            <person name="Guiguen Y."/>
        </authorList>
    </citation>
    <scope>NUCLEOTIDE SEQUENCE</scope>
    <source>
        <strain evidence="1">M-15738</strain>
        <tissue evidence="1">Blood</tissue>
    </source>
</reference>